<reference evidence="2 3" key="1">
    <citation type="submission" date="2019-02" db="EMBL/GenBank/DDBJ databases">
        <title>Deep-cultivation of Planctomycetes and their phenomic and genomic characterization uncovers novel biology.</title>
        <authorList>
            <person name="Wiegand S."/>
            <person name="Jogler M."/>
            <person name="Boedeker C."/>
            <person name="Pinto D."/>
            <person name="Vollmers J."/>
            <person name="Rivas-Marin E."/>
            <person name="Kohn T."/>
            <person name="Peeters S.H."/>
            <person name="Heuer A."/>
            <person name="Rast P."/>
            <person name="Oberbeckmann S."/>
            <person name="Bunk B."/>
            <person name="Jeske O."/>
            <person name="Meyerdierks A."/>
            <person name="Storesund J.E."/>
            <person name="Kallscheuer N."/>
            <person name="Luecker S."/>
            <person name="Lage O.M."/>
            <person name="Pohl T."/>
            <person name="Merkel B.J."/>
            <person name="Hornburger P."/>
            <person name="Mueller R.-W."/>
            <person name="Bruemmer F."/>
            <person name="Labrenz M."/>
            <person name="Spormann A.M."/>
            <person name="Op Den Camp H."/>
            <person name="Overmann J."/>
            <person name="Amann R."/>
            <person name="Jetten M.S.M."/>
            <person name="Mascher T."/>
            <person name="Medema M.H."/>
            <person name="Devos D.P."/>
            <person name="Kaster A.-K."/>
            <person name="Ovreas L."/>
            <person name="Rohde M."/>
            <person name="Galperin M.Y."/>
            <person name="Jogler C."/>
        </authorList>
    </citation>
    <scope>NUCLEOTIDE SEQUENCE [LARGE SCALE GENOMIC DNA]</scope>
    <source>
        <strain evidence="2 3">Q31b</strain>
    </source>
</reference>
<dbReference type="Gene3D" id="2.60.120.560">
    <property type="entry name" value="Exo-inulinase, domain 1"/>
    <property type="match status" value="1"/>
</dbReference>
<dbReference type="EMBL" id="SJPY01000003">
    <property type="protein sequence ID" value="TWU43115.1"/>
    <property type="molecule type" value="Genomic_DNA"/>
</dbReference>
<proteinExistence type="predicted"/>
<evidence type="ECO:0000313" key="3">
    <source>
        <dbReference type="Proteomes" id="UP000315471"/>
    </source>
</evidence>
<dbReference type="AlphaFoldDB" id="A0A5C6E314"/>
<dbReference type="SUPFAM" id="SSF49899">
    <property type="entry name" value="Concanavalin A-like lectins/glucanases"/>
    <property type="match status" value="1"/>
</dbReference>
<keyword evidence="1" id="KW-0732">Signal</keyword>
<comment type="caution">
    <text evidence="2">The sequence shown here is derived from an EMBL/GenBank/DDBJ whole genome shotgun (WGS) entry which is preliminary data.</text>
</comment>
<dbReference type="RefSeq" id="WP_315860388.1">
    <property type="nucleotide sequence ID" value="NZ_SJPY01000003.1"/>
</dbReference>
<feature type="signal peptide" evidence="1">
    <location>
        <begin position="1"/>
        <end position="18"/>
    </location>
</feature>
<evidence type="ECO:0000313" key="2">
    <source>
        <dbReference type="EMBL" id="TWU43115.1"/>
    </source>
</evidence>
<protein>
    <submittedName>
        <fullName evidence="2">Uncharacterized protein</fullName>
    </submittedName>
</protein>
<gene>
    <name evidence="2" type="ORF">Q31b_21520</name>
</gene>
<organism evidence="2 3">
    <name type="scientific">Novipirellula aureliae</name>
    <dbReference type="NCBI Taxonomy" id="2527966"/>
    <lineage>
        <taxon>Bacteria</taxon>
        <taxon>Pseudomonadati</taxon>
        <taxon>Planctomycetota</taxon>
        <taxon>Planctomycetia</taxon>
        <taxon>Pirellulales</taxon>
        <taxon>Pirellulaceae</taxon>
        <taxon>Novipirellula</taxon>
    </lineage>
</organism>
<accession>A0A5C6E314</accession>
<name>A0A5C6E314_9BACT</name>
<sequence precursor="true">MKWFPGVFVLLILTAFHADVQTCIANEAAEDAKKTTAEPREQRIANYLTGAKFIGHFTVDGATAKDLKPEHYTISKCEKLPTGSMYRLTVRIRYGNIDSEVPIDLKIVWAENTPVISVESLTIPGLGTFATRVVIHQGRYAGTWQHDEKGGHLFGRIETASERESNDTDSEDVVVFEEDFEDGLDAWEILDPDSWKQSTKNGNTTFEITARYGKYKPPVRSPLHVALIKDLQLSDFDITFKVHSTLDTGNHRDCCVFFAYQDDHHFYYVHLGARPDPNSGQIMIVNEASRRNLTNNETPTPWDNRWHVVRLVRNSQSGLIAIYFDDMQTPHIQVTDKTFTTGRIGIGSFDDMNEFDDIVVRKRK</sequence>
<keyword evidence="3" id="KW-1185">Reference proteome</keyword>
<evidence type="ECO:0000256" key="1">
    <source>
        <dbReference type="SAM" id="SignalP"/>
    </source>
</evidence>
<feature type="chain" id="PRO_5023143614" evidence="1">
    <location>
        <begin position="19"/>
        <end position="364"/>
    </location>
</feature>
<dbReference type="Proteomes" id="UP000315471">
    <property type="component" value="Unassembled WGS sequence"/>
</dbReference>
<dbReference type="InterPro" id="IPR013320">
    <property type="entry name" value="ConA-like_dom_sf"/>
</dbReference>